<keyword evidence="5" id="KW-0274">FAD</keyword>
<evidence type="ECO:0000256" key="1">
    <source>
        <dbReference type="ARBA" id="ARBA00004370"/>
    </source>
</evidence>
<evidence type="ECO:0000313" key="10">
    <source>
        <dbReference type="EMBL" id="OQD90046.1"/>
    </source>
</evidence>
<organism evidence="10 11">
    <name type="scientific">Penicillium antarcticum</name>
    <dbReference type="NCBI Taxonomy" id="416450"/>
    <lineage>
        <taxon>Eukaryota</taxon>
        <taxon>Fungi</taxon>
        <taxon>Dikarya</taxon>
        <taxon>Ascomycota</taxon>
        <taxon>Pezizomycotina</taxon>
        <taxon>Eurotiomycetes</taxon>
        <taxon>Eurotiomycetidae</taxon>
        <taxon>Eurotiales</taxon>
        <taxon>Aspergillaceae</taxon>
        <taxon>Penicillium</taxon>
    </lineage>
</organism>
<protein>
    <recommendedName>
        <fullName evidence="9">FAD-binding domain-containing protein</fullName>
    </recommendedName>
</protein>
<evidence type="ECO:0000256" key="8">
    <source>
        <dbReference type="ARBA" id="ARBA00023136"/>
    </source>
</evidence>
<dbReference type="Gene3D" id="3.50.50.60">
    <property type="entry name" value="FAD/NAD(P)-binding domain"/>
    <property type="match status" value="1"/>
</dbReference>
<dbReference type="GO" id="GO:0016020">
    <property type="term" value="C:membrane"/>
    <property type="evidence" value="ECO:0007669"/>
    <property type="project" value="UniProtKB-SubCell"/>
</dbReference>
<evidence type="ECO:0000259" key="9">
    <source>
        <dbReference type="Pfam" id="PF01494"/>
    </source>
</evidence>
<dbReference type="Pfam" id="PF01494">
    <property type="entry name" value="FAD_binding_3"/>
    <property type="match status" value="1"/>
</dbReference>
<dbReference type="GO" id="GO:0004497">
    <property type="term" value="F:monooxygenase activity"/>
    <property type="evidence" value="ECO:0007669"/>
    <property type="project" value="InterPro"/>
</dbReference>
<accession>A0A1V6QMA6</accession>
<evidence type="ECO:0000256" key="2">
    <source>
        <dbReference type="ARBA" id="ARBA00007992"/>
    </source>
</evidence>
<evidence type="ECO:0000256" key="3">
    <source>
        <dbReference type="ARBA" id="ARBA00022630"/>
    </source>
</evidence>
<comment type="caution">
    <text evidence="10">The sequence shown here is derived from an EMBL/GenBank/DDBJ whole genome shotgun (WGS) entry which is preliminary data.</text>
</comment>
<evidence type="ECO:0000313" key="11">
    <source>
        <dbReference type="Proteomes" id="UP000191672"/>
    </source>
</evidence>
<dbReference type="InterPro" id="IPR050562">
    <property type="entry name" value="FAD_mOase_fung"/>
</dbReference>
<dbReference type="STRING" id="416450.A0A1V6QMA6"/>
<sequence>MANQTPRHFTVVIVGSGIAGISLARALAHEGIHSIVLEKRSQAAAIGGGASIGIFPNGAKWLDELGLFDEILRSSDPILKSYLWSDGALLSRRNYPRTVFCRLGYPILFIQRHMLLGTLHHGLPKRFIQVVYENEVISIEQMTEIVSITCDDGSVLFGSLVVGADGMGSIVQGKIKEHDQSENCKLFNPPVEFSCIYGVSKFTENFTKDTLHQSYNWGYSVTAVNNRDETYWCVYLKDNTSTVSSNVKTHEPLETLLQPILFKDFACGTNLSELPATATARCHFPLKD</sequence>
<dbReference type="SUPFAM" id="SSF51905">
    <property type="entry name" value="FAD/NAD(P)-binding domain"/>
    <property type="match status" value="1"/>
</dbReference>
<evidence type="ECO:0000256" key="7">
    <source>
        <dbReference type="ARBA" id="ARBA00023002"/>
    </source>
</evidence>
<evidence type="ECO:0000256" key="6">
    <source>
        <dbReference type="ARBA" id="ARBA00022989"/>
    </source>
</evidence>
<comment type="subcellular location">
    <subcellularLocation>
        <location evidence="1">Membrane</location>
    </subcellularLocation>
</comment>
<dbReference type="Proteomes" id="UP000191672">
    <property type="component" value="Unassembled WGS sequence"/>
</dbReference>
<dbReference type="EMBL" id="MDYN01000002">
    <property type="protein sequence ID" value="OQD90046.1"/>
    <property type="molecule type" value="Genomic_DNA"/>
</dbReference>
<keyword evidence="3" id="KW-0285">Flavoprotein</keyword>
<keyword evidence="11" id="KW-1185">Reference proteome</keyword>
<proteinExistence type="inferred from homology"/>
<name>A0A1V6QMA6_9EURO</name>
<comment type="similarity">
    <text evidence="2">Belongs to the paxM FAD-dependent monooxygenase family.</text>
</comment>
<dbReference type="PANTHER" id="PTHR47356:SF2">
    <property type="entry name" value="FAD-BINDING DOMAIN-CONTAINING PROTEIN-RELATED"/>
    <property type="match status" value="1"/>
</dbReference>
<dbReference type="PANTHER" id="PTHR47356">
    <property type="entry name" value="FAD-DEPENDENT MONOOXYGENASE ASQG-RELATED"/>
    <property type="match status" value="1"/>
</dbReference>
<keyword evidence="6" id="KW-1133">Transmembrane helix</keyword>
<evidence type="ECO:0000256" key="5">
    <source>
        <dbReference type="ARBA" id="ARBA00022827"/>
    </source>
</evidence>
<dbReference type="InterPro" id="IPR002938">
    <property type="entry name" value="FAD-bd"/>
</dbReference>
<dbReference type="AlphaFoldDB" id="A0A1V6QMA6"/>
<evidence type="ECO:0000256" key="4">
    <source>
        <dbReference type="ARBA" id="ARBA00022692"/>
    </source>
</evidence>
<keyword evidence="8" id="KW-0472">Membrane</keyword>
<dbReference type="GO" id="GO:0071949">
    <property type="term" value="F:FAD binding"/>
    <property type="evidence" value="ECO:0007669"/>
    <property type="project" value="InterPro"/>
</dbReference>
<gene>
    <name evidence="10" type="ORF">PENANT_c002G04910</name>
</gene>
<dbReference type="PRINTS" id="PR00420">
    <property type="entry name" value="RNGMNOXGNASE"/>
</dbReference>
<dbReference type="InterPro" id="IPR036188">
    <property type="entry name" value="FAD/NAD-bd_sf"/>
</dbReference>
<feature type="domain" description="FAD-binding" evidence="9">
    <location>
        <begin position="10"/>
        <end position="247"/>
    </location>
</feature>
<keyword evidence="7" id="KW-0560">Oxidoreductase</keyword>
<keyword evidence="4" id="KW-0812">Transmembrane</keyword>
<reference evidence="11" key="1">
    <citation type="journal article" date="2017" name="Nat. Microbiol.">
        <title>Global analysis of biosynthetic gene clusters reveals vast potential of secondary metabolite production in Penicillium species.</title>
        <authorList>
            <person name="Nielsen J.C."/>
            <person name="Grijseels S."/>
            <person name="Prigent S."/>
            <person name="Ji B."/>
            <person name="Dainat J."/>
            <person name="Nielsen K.F."/>
            <person name="Frisvad J.C."/>
            <person name="Workman M."/>
            <person name="Nielsen J."/>
        </authorList>
    </citation>
    <scope>NUCLEOTIDE SEQUENCE [LARGE SCALE GENOMIC DNA]</scope>
    <source>
        <strain evidence="11">IBT 31811</strain>
    </source>
</reference>